<evidence type="ECO:0000313" key="2">
    <source>
        <dbReference type="EMBL" id="CAI5782155.1"/>
    </source>
</evidence>
<feature type="compositionally biased region" description="Basic and acidic residues" evidence="1">
    <location>
        <begin position="14"/>
        <end position="24"/>
    </location>
</feature>
<dbReference type="AlphaFoldDB" id="A0AA35PDQ8"/>
<accession>A0AA35PDQ8</accession>
<sequence length="104" mass="11500">MAGKREITVFAKRKFPESAKRREQSNFAPEKLPLENSRTEKVGGGDRKRESKPPPPMGGQQFAPPRCNLAFLPHCLILAPCHRVETSLGPGLPLMGTPDGRVPW</sequence>
<evidence type="ECO:0000313" key="3">
    <source>
        <dbReference type="Proteomes" id="UP001178461"/>
    </source>
</evidence>
<name>A0AA35PDQ8_9SAUR</name>
<protein>
    <submittedName>
        <fullName evidence="2">Uncharacterized protein</fullName>
    </submittedName>
</protein>
<keyword evidence="3" id="KW-1185">Reference proteome</keyword>
<dbReference type="Proteomes" id="UP001178461">
    <property type="component" value="Chromosome 8"/>
</dbReference>
<organism evidence="2 3">
    <name type="scientific">Podarcis lilfordi</name>
    <name type="common">Lilford's wall lizard</name>
    <dbReference type="NCBI Taxonomy" id="74358"/>
    <lineage>
        <taxon>Eukaryota</taxon>
        <taxon>Metazoa</taxon>
        <taxon>Chordata</taxon>
        <taxon>Craniata</taxon>
        <taxon>Vertebrata</taxon>
        <taxon>Euteleostomi</taxon>
        <taxon>Lepidosauria</taxon>
        <taxon>Squamata</taxon>
        <taxon>Bifurcata</taxon>
        <taxon>Unidentata</taxon>
        <taxon>Episquamata</taxon>
        <taxon>Laterata</taxon>
        <taxon>Lacertibaenia</taxon>
        <taxon>Lacertidae</taxon>
        <taxon>Podarcis</taxon>
    </lineage>
</organism>
<proteinExistence type="predicted"/>
<gene>
    <name evidence="2" type="ORF">PODLI_1B004475</name>
</gene>
<feature type="non-terminal residue" evidence="2">
    <location>
        <position position="104"/>
    </location>
</feature>
<feature type="region of interest" description="Disordered" evidence="1">
    <location>
        <begin position="1"/>
        <end position="64"/>
    </location>
</feature>
<evidence type="ECO:0000256" key="1">
    <source>
        <dbReference type="SAM" id="MobiDB-lite"/>
    </source>
</evidence>
<reference evidence="2" key="1">
    <citation type="submission" date="2022-12" db="EMBL/GenBank/DDBJ databases">
        <authorList>
            <person name="Alioto T."/>
            <person name="Alioto T."/>
            <person name="Gomez Garrido J."/>
        </authorList>
    </citation>
    <scope>NUCLEOTIDE SEQUENCE</scope>
</reference>
<dbReference type="EMBL" id="OX395133">
    <property type="protein sequence ID" value="CAI5782155.1"/>
    <property type="molecule type" value="Genomic_DNA"/>
</dbReference>
<feature type="compositionally biased region" description="Basic and acidic residues" evidence="1">
    <location>
        <begin position="37"/>
        <end position="52"/>
    </location>
</feature>